<dbReference type="EMBL" id="CADCTM010000926">
    <property type="protein sequence ID" value="CAA9306266.1"/>
    <property type="molecule type" value="Genomic_DNA"/>
</dbReference>
<dbReference type="Pfam" id="PF01471">
    <property type="entry name" value="PG_binding_1"/>
    <property type="match status" value="2"/>
</dbReference>
<dbReference type="CDD" id="cd06583">
    <property type="entry name" value="PGRP"/>
    <property type="match status" value="1"/>
</dbReference>
<dbReference type="InterPro" id="IPR006619">
    <property type="entry name" value="PGRP_domain_met/bac"/>
</dbReference>
<keyword evidence="3" id="KW-0378">Hydrolase</keyword>
<dbReference type="GO" id="GO:0008270">
    <property type="term" value="F:zinc ion binding"/>
    <property type="evidence" value="ECO:0007669"/>
    <property type="project" value="InterPro"/>
</dbReference>
<dbReference type="InterPro" id="IPR036366">
    <property type="entry name" value="PGBDSf"/>
</dbReference>
<dbReference type="InterPro" id="IPR002477">
    <property type="entry name" value="Peptidoglycan-bd-like"/>
</dbReference>
<evidence type="ECO:0000259" key="2">
    <source>
        <dbReference type="SMART" id="SM00701"/>
    </source>
</evidence>
<dbReference type="SUPFAM" id="SSF55846">
    <property type="entry name" value="N-acetylmuramoyl-L-alanine amidase-like"/>
    <property type="match status" value="1"/>
</dbReference>
<dbReference type="InterPro" id="IPR036365">
    <property type="entry name" value="PGBD-like_sf"/>
</dbReference>
<dbReference type="Gene3D" id="1.10.101.10">
    <property type="entry name" value="PGBD-like superfamily/PGBD"/>
    <property type="match status" value="2"/>
</dbReference>
<evidence type="ECO:0000256" key="1">
    <source>
        <dbReference type="ARBA" id="ARBA00007553"/>
    </source>
</evidence>
<evidence type="ECO:0000313" key="3">
    <source>
        <dbReference type="EMBL" id="CAA9306266.1"/>
    </source>
</evidence>
<name>A0A6J4KHG2_9CYAN</name>
<dbReference type="EC" id="3.5.1.28" evidence="3"/>
<dbReference type="Gene3D" id="3.40.80.10">
    <property type="entry name" value="Peptidoglycan recognition protein-like"/>
    <property type="match status" value="1"/>
</dbReference>
<accession>A0A6J4KHG2</accession>
<dbReference type="PANTHER" id="PTHR11022">
    <property type="entry name" value="PEPTIDOGLYCAN RECOGNITION PROTEIN"/>
    <property type="match status" value="1"/>
</dbReference>
<dbReference type="InterPro" id="IPR002502">
    <property type="entry name" value="Amidase_domain"/>
</dbReference>
<dbReference type="PANTHER" id="PTHR11022:SF41">
    <property type="entry name" value="PEPTIDOGLYCAN-RECOGNITION PROTEIN LC-RELATED"/>
    <property type="match status" value="1"/>
</dbReference>
<sequence length="392" mass="42581">MPFTATVISAKDWGAVPPKAWPEETRPQYVIIHHTATPNPPNDLSSGTSAGAKEFSQSLQSAHMNGFGWYDSGHNFLNTTGGFLLEARQGSLDAIKRGRCVRSAHAGTDKGNESPGIENEGTFNTYQMRSQQWNSLVELCASICSSCNIDPNNIKGHRDFIETQCPGDWLYGQLPRLRNDVRKRLGTPVPADDSLREGATGAKVTQLQQLLKANGFNPGPIDGAFGSGTVQAVISFQKYKGLAADGVVGSVTWKALTSSTPSPSPTPTPTVNLLDTYKYYRGLPHQDQAITWLNGKVSKDALDEFSRRWRNSPSQPFLPLQVGAVGPEVKQLQQRLQQQGFNPGSLDGSFTVATKAAVIAYQQSKGIMADGIDNVKVIVLTYWKISAKIMIS</sequence>
<feature type="domain" description="Peptidoglycan recognition protein family" evidence="2">
    <location>
        <begin position="5"/>
        <end position="161"/>
    </location>
</feature>
<organism evidence="3">
    <name type="scientific">uncultured Coleofasciculus sp</name>
    <dbReference type="NCBI Taxonomy" id="1267456"/>
    <lineage>
        <taxon>Bacteria</taxon>
        <taxon>Bacillati</taxon>
        <taxon>Cyanobacteriota</taxon>
        <taxon>Cyanophyceae</taxon>
        <taxon>Coleofasciculales</taxon>
        <taxon>Coleofasciculaceae</taxon>
        <taxon>Coleofasciculus</taxon>
        <taxon>environmental samples</taxon>
    </lineage>
</organism>
<dbReference type="InterPro" id="IPR015510">
    <property type="entry name" value="PGRP"/>
</dbReference>
<proteinExistence type="inferred from homology"/>
<protein>
    <submittedName>
        <fullName evidence="3">N-acetylmuramoyl-L-alanine amidase</fullName>
        <ecNumber evidence="3">3.5.1.28</ecNumber>
    </submittedName>
</protein>
<dbReference type="InterPro" id="IPR036505">
    <property type="entry name" value="Amidase/PGRP_sf"/>
</dbReference>
<reference evidence="3" key="1">
    <citation type="submission" date="2020-02" db="EMBL/GenBank/DDBJ databases">
        <authorList>
            <person name="Meier V. D."/>
        </authorList>
    </citation>
    <scope>NUCLEOTIDE SEQUENCE</scope>
    <source>
        <strain evidence="3">AVDCRST_MAG92</strain>
    </source>
</reference>
<dbReference type="SUPFAM" id="SSF47090">
    <property type="entry name" value="PGBD-like"/>
    <property type="match status" value="2"/>
</dbReference>
<dbReference type="GO" id="GO:0009253">
    <property type="term" value="P:peptidoglycan catabolic process"/>
    <property type="evidence" value="ECO:0007669"/>
    <property type="project" value="InterPro"/>
</dbReference>
<dbReference type="Pfam" id="PF01510">
    <property type="entry name" value="Amidase_2"/>
    <property type="match status" value="1"/>
</dbReference>
<dbReference type="GO" id="GO:0008745">
    <property type="term" value="F:N-acetylmuramoyl-L-alanine amidase activity"/>
    <property type="evidence" value="ECO:0007669"/>
    <property type="project" value="UniProtKB-EC"/>
</dbReference>
<comment type="similarity">
    <text evidence="1">Belongs to the N-acetylmuramoyl-L-alanine amidase 2 family.</text>
</comment>
<dbReference type="AlphaFoldDB" id="A0A6J4KHG2"/>
<gene>
    <name evidence="3" type="ORF">AVDCRST_MAG92-5468</name>
</gene>
<dbReference type="SMART" id="SM00701">
    <property type="entry name" value="PGRP"/>
    <property type="match status" value="1"/>
</dbReference>